<protein>
    <submittedName>
        <fullName evidence="1">Uncharacterized protein</fullName>
    </submittedName>
</protein>
<reference evidence="1" key="1">
    <citation type="submission" date="2021-02" db="EMBL/GenBank/DDBJ databases">
        <authorList>
            <person name="Nowell W R."/>
        </authorList>
    </citation>
    <scope>NUCLEOTIDE SEQUENCE</scope>
</reference>
<accession>A0A814E328</accession>
<dbReference type="OrthoDB" id="9994404at2759"/>
<dbReference type="EMBL" id="CAJNOJ010000051">
    <property type="protein sequence ID" value="CAF0966444.1"/>
    <property type="molecule type" value="Genomic_DNA"/>
</dbReference>
<dbReference type="Proteomes" id="UP000663852">
    <property type="component" value="Unassembled WGS sequence"/>
</dbReference>
<organism evidence="1 2">
    <name type="scientific">Adineta ricciae</name>
    <name type="common">Rotifer</name>
    <dbReference type="NCBI Taxonomy" id="249248"/>
    <lineage>
        <taxon>Eukaryota</taxon>
        <taxon>Metazoa</taxon>
        <taxon>Spiralia</taxon>
        <taxon>Gnathifera</taxon>
        <taxon>Rotifera</taxon>
        <taxon>Eurotatoria</taxon>
        <taxon>Bdelloidea</taxon>
        <taxon>Adinetida</taxon>
        <taxon>Adinetidae</taxon>
        <taxon>Adineta</taxon>
    </lineage>
</organism>
<proteinExistence type="predicted"/>
<comment type="caution">
    <text evidence="1">The sequence shown here is derived from an EMBL/GenBank/DDBJ whole genome shotgun (WGS) entry which is preliminary data.</text>
</comment>
<name>A0A814E328_ADIRI</name>
<dbReference type="AlphaFoldDB" id="A0A814E328"/>
<evidence type="ECO:0000313" key="2">
    <source>
        <dbReference type="Proteomes" id="UP000663852"/>
    </source>
</evidence>
<sequence>MMCGNKTDQCPVCHKYVRRAIFAYHYENKCADPDTGSTNDHDYRKTELPRHSYYHGWQENCLRNPKNIRRTQQHGTNNSFYPDLNQLHTVNNSDYNGALIPCEYCQQGIEWNDYDRHIKLCQEDAHRKLVQKSQRGHWSPITTISNGIQKIKCMFCNIPMFPNSISSHQMYCTKNPRRNNN</sequence>
<gene>
    <name evidence="1" type="ORF">EDS130_LOCUS13144</name>
</gene>
<evidence type="ECO:0000313" key="1">
    <source>
        <dbReference type="EMBL" id="CAF0966444.1"/>
    </source>
</evidence>